<keyword evidence="2" id="KW-0472">Membrane</keyword>
<evidence type="ECO:0000256" key="1">
    <source>
        <dbReference type="SAM" id="MobiDB-lite"/>
    </source>
</evidence>
<keyword evidence="2" id="KW-0812">Transmembrane</keyword>
<dbReference type="GeneID" id="43652445"/>
<dbReference type="OrthoDB" id="4504221at2759"/>
<feature type="region of interest" description="Disordered" evidence="1">
    <location>
        <begin position="88"/>
        <end position="109"/>
    </location>
</feature>
<feature type="compositionally biased region" description="Polar residues" evidence="1">
    <location>
        <begin position="173"/>
        <end position="186"/>
    </location>
</feature>
<feature type="compositionally biased region" description="Low complexity" evidence="1">
    <location>
        <begin position="91"/>
        <end position="109"/>
    </location>
</feature>
<gene>
    <name evidence="3" type="ORF">BDV27DRAFT_133014</name>
</gene>
<evidence type="ECO:0000256" key="2">
    <source>
        <dbReference type="SAM" id="Phobius"/>
    </source>
</evidence>
<feature type="compositionally biased region" description="Basic and acidic residues" evidence="1">
    <location>
        <begin position="187"/>
        <end position="198"/>
    </location>
</feature>
<name>A0A5N6ZVA8_9EURO</name>
<feature type="transmembrane region" description="Helical" evidence="2">
    <location>
        <begin position="125"/>
        <end position="147"/>
    </location>
</feature>
<dbReference type="EMBL" id="ML737735">
    <property type="protein sequence ID" value="KAE8361452.1"/>
    <property type="molecule type" value="Genomic_DNA"/>
</dbReference>
<evidence type="ECO:0000313" key="4">
    <source>
        <dbReference type="Proteomes" id="UP000326268"/>
    </source>
</evidence>
<dbReference type="AlphaFoldDB" id="A0A5N6ZVA8"/>
<accession>A0A5N6ZVA8</accession>
<proteinExistence type="predicted"/>
<dbReference type="Proteomes" id="UP000326268">
    <property type="component" value="Unassembled WGS sequence"/>
</dbReference>
<keyword evidence="2" id="KW-1133">Transmembrane helix</keyword>
<evidence type="ECO:0000313" key="3">
    <source>
        <dbReference type="EMBL" id="KAE8361452.1"/>
    </source>
</evidence>
<reference evidence="3 4" key="1">
    <citation type="submission" date="2019-04" db="EMBL/GenBank/DDBJ databases">
        <title>Friends and foes A comparative genomics studyof 23 Aspergillus species from section Flavi.</title>
        <authorList>
            <consortium name="DOE Joint Genome Institute"/>
            <person name="Kjaerbolling I."/>
            <person name="Vesth T."/>
            <person name="Frisvad J.C."/>
            <person name="Nybo J.L."/>
            <person name="Theobald S."/>
            <person name="Kildgaard S."/>
            <person name="Isbrandt T."/>
            <person name="Kuo A."/>
            <person name="Sato A."/>
            <person name="Lyhne E.K."/>
            <person name="Kogle M.E."/>
            <person name="Wiebenga A."/>
            <person name="Kun R.S."/>
            <person name="Lubbers R.J."/>
            <person name="Makela M.R."/>
            <person name="Barry K."/>
            <person name="Chovatia M."/>
            <person name="Clum A."/>
            <person name="Daum C."/>
            <person name="Haridas S."/>
            <person name="He G."/>
            <person name="LaButti K."/>
            <person name="Lipzen A."/>
            <person name="Mondo S."/>
            <person name="Riley R."/>
            <person name="Salamov A."/>
            <person name="Simmons B.A."/>
            <person name="Magnuson J.K."/>
            <person name="Henrissat B."/>
            <person name="Mortensen U.H."/>
            <person name="Larsen T.O."/>
            <person name="Devries R.P."/>
            <person name="Grigoriev I.V."/>
            <person name="Machida M."/>
            <person name="Baker S.E."/>
            <person name="Andersen M.R."/>
        </authorList>
    </citation>
    <scope>NUCLEOTIDE SEQUENCE [LARGE SCALE GENOMIC DNA]</scope>
    <source>
        <strain evidence="3 4">CBS 763.97</strain>
    </source>
</reference>
<keyword evidence="4" id="KW-1185">Reference proteome</keyword>
<feature type="region of interest" description="Disordered" evidence="1">
    <location>
        <begin position="158"/>
        <end position="215"/>
    </location>
</feature>
<sequence>MLSLTEINSDSGYSCGHAGHDQYQTCQSVYATGSFPVVQCRSGSSNGYTYQTVPATVTATTSKSVTLTHTISAYTVRAPMIQINHMATDLPTSTSTPPHPTSSDSSSGIEVSASISAHLSPGAKAGIIVAACLGAIGLLAFIAWLWYKCGSRRDKAASAKSETGDSQVPPIPVTNNSMSQEPQTNRPKSELPAHHNVSELDGSQISGHGNTAGPG</sequence>
<dbReference type="RefSeq" id="XP_031924533.1">
    <property type="nucleotide sequence ID" value="XM_032067999.1"/>
</dbReference>
<organism evidence="3 4">
    <name type="scientific">Aspergillus caelatus</name>
    <dbReference type="NCBI Taxonomy" id="61420"/>
    <lineage>
        <taxon>Eukaryota</taxon>
        <taxon>Fungi</taxon>
        <taxon>Dikarya</taxon>
        <taxon>Ascomycota</taxon>
        <taxon>Pezizomycotina</taxon>
        <taxon>Eurotiomycetes</taxon>
        <taxon>Eurotiomycetidae</taxon>
        <taxon>Eurotiales</taxon>
        <taxon>Aspergillaceae</taxon>
        <taxon>Aspergillus</taxon>
        <taxon>Aspergillus subgen. Circumdati</taxon>
    </lineage>
</organism>
<protein>
    <submittedName>
        <fullName evidence="3">Uncharacterized protein</fullName>
    </submittedName>
</protein>